<evidence type="ECO:0000313" key="2">
    <source>
        <dbReference type="Proteomes" id="UP000218334"/>
    </source>
</evidence>
<keyword evidence="2" id="KW-1185">Reference proteome</keyword>
<sequence>MALGWGRECGDAGAGTEMEMGQEWIVSCSMLGFVQILDWLGREGRNDYVCIEGSRSKGGTAPLDRYGRVERAPRLLHQTAKTDICSGKWRSVSEPNARQYFVLHHYGGVCYDVEIGCEHLLDSLLTYPGFIHPSQNSKGSNKLVGT</sequence>
<dbReference type="AlphaFoldDB" id="A0A2H3CEC8"/>
<dbReference type="Proteomes" id="UP000218334">
    <property type="component" value="Unassembled WGS sequence"/>
</dbReference>
<dbReference type="STRING" id="1076256.A0A2H3CEC8"/>
<accession>A0A2H3CEC8</accession>
<dbReference type="EMBL" id="KZ293416">
    <property type="protein sequence ID" value="PBK77572.1"/>
    <property type="molecule type" value="Genomic_DNA"/>
</dbReference>
<organism evidence="1 2">
    <name type="scientific">Armillaria solidipes</name>
    <dbReference type="NCBI Taxonomy" id="1076256"/>
    <lineage>
        <taxon>Eukaryota</taxon>
        <taxon>Fungi</taxon>
        <taxon>Dikarya</taxon>
        <taxon>Basidiomycota</taxon>
        <taxon>Agaricomycotina</taxon>
        <taxon>Agaricomycetes</taxon>
        <taxon>Agaricomycetidae</taxon>
        <taxon>Agaricales</taxon>
        <taxon>Marasmiineae</taxon>
        <taxon>Physalacriaceae</taxon>
        <taxon>Armillaria</taxon>
    </lineage>
</organism>
<proteinExistence type="predicted"/>
<evidence type="ECO:0000313" key="1">
    <source>
        <dbReference type="EMBL" id="PBK77572.1"/>
    </source>
</evidence>
<gene>
    <name evidence="1" type="ORF">ARMSODRAFT_999785</name>
</gene>
<reference evidence="2" key="1">
    <citation type="journal article" date="2017" name="Nat. Ecol. Evol.">
        <title>Genome expansion and lineage-specific genetic innovations in the forest pathogenic fungi Armillaria.</title>
        <authorList>
            <person name="Sipos G."/>
            <person name="Prasanna A.N."/>
            <person name="Walter M.C."/>
            <person name="O'Connor E."/>
            <person name="Balint B."/>
            <person name="Krizsan K."/>
            <person name="Kiss B."/>
            <person name="Hess J."/>
            <person name="Varga T."/>
            <person name="Slot J."/>
            <person name="Riley R."/>
            <person name="Boka B."/>
            <person name="Rigling D."/>
            <person name="Barry K."/>
            <person name="Lee J."/>
            <person name="Mihaltcheva S."/>
            <person name="LaButti K."/>
            <person name="Lipzen A."/>
            <person name="Waldron R."/>
            <person name="Moloney N.M."/>
            <person name="Sperisen C."/>
            <person name="Kredics L."/>
            <person name="Vagvoelgyi C."/>
            <person name="Patrignani A."/>
            <person name="Fitzpatrick D."/>
            <person name="Nagy I."/>
            <person name="Doyle S."/>
            <person name="Anderson J.B."/>
            <person name="Grigoriev I.V."/>
            <person name="Gueldener U."/>
            <person name="Muensterkoetter M."/>
            <person name="Nagy L.G."/>
        </authorList>
    </citation>
    <scope>NUCLEOTIDE SEQUENCE [LARGE SCALE GENOMIC DNA]</scope>
    <source>
        <strain evidence="2">28-4</strain>
    </source>
</reference>
<name>A0A2H3CEC8_9AGAR</name>
<protein>
    <submittedName>
        <fullName evidence="1">Uncharacterized protein</fullName>
    </submittedName>
</protein>